<reference evidence="2" key="2">
    <citation type="submission" date="2022-01" db="EMBL/GenBank/DDBJ databases">
        <authorList>
            <person name="Yamashiro T."/>
            <person name="Shiraishi A."/>
            <person name="Satake H."/>
            <person name="Nakayama K."/>
        </authorList>
    </citation>
    <scope>NUCLEOTIDE SEQUENCE</scope>
</reference>
<feature type="region of interest" description="Disordered" evidence="1">
    <location>
        <begin position="353"/>
        <end position="469"/>
    </location>
</feature>
<feature type="region of interest" description="Disordered" evidence="1">
    <location>
        <begin position="260"/>
        <end position="279"/>
    </location>
</feature>
<proteinExistence type="predicted"/>
<evidence type="ECO:0000256" key="1">
    <source>
        <dbReference type="SAM" id="MobiDB-lite"/>
    </source>
</evidence>
<name>A0ABQ4XCT7_9ASTR</name>
<comment type="caution">
    <text evidence="2">The sequence shown here is derived from an EMBL/GenBank/DDBJ whole genome shotgun (WGS) entry which is preliminary data.</text>
</comment>
<dbReference type="EMBL" id="BQNB010009373">
    <property type="protein sequence ID" value="GJS62626.1"/>
    <property type="molecule type" value="Genomic_DNA"/>
</dbReference>
<feature type="compositionally biased region" description="Basic and acidic residues" evidence="1">
    <location>
        <begin position="268"/>
        <end position="279"/>
    </location>
</feature>
<accession>A0ABQ4XCT7</accession>
<reference evidence="2" key="1">
    <citation type="journal article" date="2022" name="Int. J. Mol. Sci.">
        <title>Draft Genome of Tanacetum Coccineum: Genomic Comparison of Closely Related Tanacetum-Family Plants.</title>
        <authorList>
            <person name="Yamashiro T."/>
            <person name="Shiraishi A."/>
            <person name="Nakayama K."/>
            <person name="Satake H."/>
        </authorList>
    </citation>
    <scope>NUCLEOTIDE SEQUENCE</scope>
</reference>
<evidence type="ECO:0000313" key="3">
    <source>
        <dbReference type="Proteomes" id="UP001151760"/>
    </source>
</evidence>
<organism evidence="2 3">
    <name type="scientific">Tanacetum coccineum</name>
    <dbReference type="NCBI Taxonomy" id="301880"/>
    <lineage>
        <taxon>Eukaryota</taxon>
        <taxon>Viridiplantae</taxon>
        <taxon>Streptophyta</taxon>
        <taxon>Embryophyta</taxon>
        <taxon>Tracheophyta</taxon>
        <taxon>Spermatophyta</taxon>
        <taxon>Magnoliopsida</taxon>
        <taxon>eudicotyledons</taxon>
        <taxon>Gunneridae</taxon>
        <taxon>Pentapetalae</taxon>
        <taxon>asterids</taxon>
        <taxon>campanulids</taxon>
        <taxon>Asterales</taxon>
        <taxon>Asteraceae</taxon>
        <taxon>Asteroideae</taxon>
        <taxon>Anthemideae</taxon>
        <taxon>Anthemidinae</taxon>
        <taxon>Tanacetum</taxon>
    </lineage>
</organism>
<evidence type="ECO:0000313" key="2">
    <source>
        <dbReference type="EMBL" id="GJS62626.1"/>
    </source>
</evidence>
<keyword evidence="3" id="KW-1185">Reference proteome</keyword>
<dbReference type="Proteomes" id="UP001151760">
    <property type="component" value="Unassembled WGS sequence"/>
</dbReference>
<feature type="compositionally biased region" description="Acidic residues" evidence="1">
    <location>
        <begin position="416"/>
        <end position="426"/>
    </location>
</feature>
<feature type="compositionally biased region" description="Acidic residues" evidence="1">
    <location>
        <begin position="368"/>
        <end position="377"/>
    </location>
</feature>
<gene>
    <name evidence="2" type="ORF">Tco_0657410</name>
</gene>
<protein>
    <submittedName>
        <fullName evidence="2">Uncharacterized protein</fullName>
    </submittedName>
</protein>
<sequence>MKARSMLMMALPNEQLITFNQYKDAKTLFAAIQTRFDGNEATNKTQKTLLKQMHENFSAPSTESLDFSFNMLQKIVSQLAILVENILQEDLNLKFLRKSSSATLSSMKNLDETDNFGDQFLNDKPTEDDQEKTNVVDETDSIIPDPSHQTNTSAPPVTTPVINISSPKPSSQVNAPPINTEATAIITTIPEITPFIALQLRVAKLEQDMSEVKKTDHSAAVLASIQSQVPTVVDKYLGTKVDDALLKALEKHTADLIQKYSGLPAPESSKKQESEKSPEEILRIKREQEEQKHVPTYTIKSTDTAALKEFDLKAALFKTIHENKSANRNPANNRLYHALMEALIEDENAMEKEVADKVKDHKRKHDSDDDEDDDDEGPPAGSNQGKSTKRRRHDSGAFGSEPQSEQSSDDIQIQNEEQDSDLDDNDNAYVPKVQSITSWFRPIPEEDRPATPEPEWTIPSNDYPELENN</sequence>
<feature type="compositionally biased region" description="Low complexity" evidence="1">
    <location>
        <begin position="400"/>
        <end position="414"/>
    </location>
</feature>